<evidence type="ECO:0000256" key="2">
    <source>
        <dbReference type="ARBA" id="ARBA00006148"/>
    </source>
</evidence>
<comment type="caution">
    <text evidence="7">Lacks conserved residue(s) required for the propagation of feature annotation.</text>
</comment>
<evidence type="ECO:0000313" key="8">
    <source>
        <dbReference type="EMBL" id="GMR32564.1"/>
    </source>
</evidence>
<dbReference type="GO" id="GO:0015175">
    <property type="term" value="F:neutral L-amino acid transmembrane transporter activity"/>
    <property type="evidence" value="ECO:0007669"/>
    <property type="project" value="TreeGrafter"/>
</dbReference>
<comment type="subcellular location">
    <subcellularLocation>
        <location evidence="1 7">Membrane</location>
        <topology evidence="1 7">Multi-pass membrane protein</topology>
    </subcellularLocation>
</comment>
<dbReference type="PANTHER" id="PTHR11958">
    <property type="entry name" value="SODIUM/DICARBOXYLATE SYMPORTER-RELATED"/>
    <property type="match status" value="1"/>
</dbReference>
<protein>
    <recommendedName>
        <fullName evidence="7">Amino acid transporter</fullName>
    </recommendedName>
</protein>
<feature type="transmembrane region" description="Helical" evidence="7">
    <location>
        <begin position="12"/>
        <end position="32"/>
    </location>
</feature>
<evidence type="ECO:0000256" key="3">
    <source>
        <dbReference type="ARBA" id="ARBA00022448"/>
    </source>
</evidence>
<dbReference type="Gene3D" id="1.10.3860.10">
    <property type="entry name" value="Sodium:dicarboxylate symporter"/>
    <property type="match status" value="1"/>
</dbReference>
<reference evidence="9" key="1">
    <citation type="submission" date="2022-10" db="EMBL/GenBank/DDBJ databases">
        <title>Genome assembly of Pristionchus species.</title>
        <authorList>
            <person name="Yoshida K."/>
            <person name="Sommer R.J."/>
        </authorList>
    </citation>
    <scope>NUCLEOTIDE SEQUENCE [LARGE SCALE GENOMIC DNA]</scope>
    <source>
        <strain evidence="9">RS5460</strain>
    </source>
</reference>
<evidence type="ECO:0000256" key="1">
    <source>
        <dbReference type="ARBA" id="ARBA00004141"/>
    </source>
</evidence>
<dbReference type="GO" id="GO:0015501">
    <property type="term" value="F:glutamate:sodium symporter activity"/>
    <property type="evidence" value="ECO:0007669"/>
    <property type="project" value="TreeGrafter"/>
</dbReference>
<dbReference type="Pfam" id="PF00375">
    <property type="entry name" value="SDF"/>
    <property type="match status" value="1"/>
</dbReference>
<evidence type="ECO:0000256" key="4">
    <source>
        <dbReference type="ARBA" id="ARBA00022692"/>
    </source>
</evidence>
<keyword evidence="6 7" id="KW-0472">Membrane</keyword>
<feature type="non-terminal residue" evidence="8">
    <location>
        <position position="257"/>
    </location>
</feature>
<comment type="similarity">
    <text evidence="2 7">Belongs to the dicarboxylate/amino acid:cation symporter (DAACS) (TC 2.A.23) family.</text>
</comment>
<organism evidence="8 9">
    <name type="scientific">Pristionchus mayeri</name>
    <dbReference type="NCBI Taxonomy" id="1317129"/>
    <lineage>
        <taxon>Eukaryota</taxon>
        <taxon>Metazoa</taxon>
        <taxon>Ecdysozoa</taxon>
        <taxon>Nematoda</taxon>
        <taxon>Chromadorea</taxon>
        <taxon>Rhabditida</taxon>
        <taxon>Rhabditina</taxon>
        <taxon>Diplogasteromorpha</taxon>
        <taxon>Diplogasteroidea</taxon>
        <taxon>Neodiplogasteridae</taxon>
        <taxon>Pristionchus</taxon>
    </lineage>
</organism>
<accession>A0AAN4Z3R2</accession>
<feature type="transmembrane region" description="Helical" evidence="7">
    <location>
        <begin position="100"/>
        <end position="126"/>
    </location>
</feature>
<comment type="caution">
    <text evidence="8">The sequence shown here is derived from an EMBL/GenBank/DDBJ whole genome shotgun (WGS) entry which is preliminary data.</text>
</comment>
<feature type="non-terminal residue" evidence="8">
    <location>
        <position position="1"/>
    </location>
</feature>
<dbReference type="AlphaFoldDB" id="A0AAN4Z3R2"/>
<dbReference type="InterPro" id="IPR036458">
    <property type="entry name" value="Na:dicarbo_symporter_sf"/>
</dbReference>
<proteinExistence type="inferred from homology"/>
<dbReference type="PANTHER" id="PTHR11958:SF63">
    <property type="entry name" value="AMINO ACID TRANSPORTER"/>
    <property type="match status" value="1"/>
</dbReference>
<evidence type="ECO:0000256" key="5">
    <source>
        <dbReference type="ARBA" id="ARBA00022989"/>
    </source>
</evidence>
<keyword evidence="5 7" id="KW-1133">Transmembrane helix</keyword>
<dbReference type="InterPro" id="IPR050746">
    <property type="entry name" value="DAACS"/>
</dbReference>
<dbReference type="Proteomes" id="UP001328107">
    <property type="component" value="Unassembled WGS sequence"/>
</dbReference>
<dbReference type="SUPFAM" id="SSF118215">
    <property type="entry name" value="Proton glutamate symport protein"/>
    <property type="match status" value="1"/>
</dbReference>
<evidence type="ECO:0000256" key="7">
    <source>
        <dbReference type="RuleBase" id="RU361216"/>
    </source>
</evidence>
<keyword evidence="4 7" id="KW-0812">Transmembrane</keyword>
<dbReference type="InterPro" id="IPR001991">
    <property type="entry name" value="Na-dicarboxylate_symporter"/>
</dbReference>
<sequence length="257" mass="27674">PPPPSSPTPFISLHLPSSGLLVYSFVFGLLISYSKEKGQFLKELFTSVDYLIGRFVNLIIWFILPPSSLFSSSSGIPRIFSLLLHQMLLNNDFSTMVKSLGLYIVTVLSGLFIHLFLVLFPLHIIFTRKNPFKLVKGVAEMMTVALGTSSSVAALPVHFNCLQYKMGVSREICQMVLPVACTVNMNGTALYEAVASIFIAQLNGVSLSFIDCIIVSLMSTIAALGAAAIPSAGLFTMVPSPPPSPPPPSSLLPPLSP</sequence>
<keyword evidence="9" id="KW-1185">Reference proteome</keyword>
<dbReference type="GO" id="GO:0005313">
    <property type="term" value="F:L-glutamate transmembrane transporter activity"/>
    <property type="evidence" value="ECO:0007669"/>
    <property type="project" value="TreeGrafter"/>
</dbReference>
<dbReference type="GO" id="GO:0005886">
    <property type="term" value="C:plasma membrane"/>
    <property type="evidence" value="ECO:0007669"/>
    <property type="project" value="TreeGrafter"/>
</dbReference>
<feature type="transmembrane region" description="Helical" evidence="7">
    <location>
        <begin position="212"/>
        <end position="238"/>
    </location>
</feature>
<keyword evidence="3 7" id="KW-0813">Transport</keyword>
<name>A0AAN4Z3R2_9BILA</name>
<keyword evidence="7" id="KW-0769">Symport</keyword>
<evidence type="ECO:0000313" key="9">
    <source>
        <dbReference type="Proteomes" id="UP001328107"/>
    </source>
</evidence>
<gene>
    <name evidence="8" type="ORF">PMAYCL1PPCAC_02759</name>
</gene>
<dbReference type="PRINTS" id="PR00173">
    <property type="entry name" value="EDTRNSPORT"/>
</dbReference>
<dbReference type="EMBL" id="BTRK01000001">
    <property type="protein sequence ID" value="GMR32564.1"/>
    <property type="molecule type" value="Genomic_DNA"/>
</dbReference>
<evidence type="ECO:0000256" key="6">
    <source>
        <dbReference type="ARBA" id="ARBA00023136"/>
    </source>
</evidence>